<dbReference type="EMBL" id="BARV01006760">
    <property type="protein sequence ID" value="GAI16704.1"/>
    <property type="molecule type" value="Genomic_DNA"/>
</dbReference>
<evidence type="ECO:0000313" key="1">
    <source>
        <dbReference type="EMBL" id="GAI16704.1"/>
    </source>
</evidence>
<reference evidence="1" key="1">
    <citation type="journal article" date="2014" name="Front. Microbiol.">
        <title>High frequency of phylogenetically diverse reductive dehalogenase-homologous genes in deep subseafloor sedimentary metagenomes.</title>
        <authorList>
            <person name="Kawai M."/>
            <person name="Futagami T."/>
            <person name="Toyoda A."/>
            <person name="Takaki Y."/>
            <person name="Nishi S."/>
            <person name="Hori S."/>
            <person name="Arai W."/>
            <person name="Tsubouchi T."/>
            <person name="Morono Y."/>
            <person name="Uchiyama I."/>
            <person name="Ito T."/>
            <person name="Fujiyama A."/>
            <person name="Inagaki F."/>
            <person name="Takami H."/>
        </authorList>
    </citation>
    <scope>NUCLEOTIDE SEQUENCE</scope>
    <source>
        <strain evidence="1">Expedition CK06-06</strain>
    </source>
</reference>
<comment type="caution">
    <text evidence="1">The sequence shown here is derived from an EMBL/GenBank/DDBJ whole genome shotgun (WGS) entry which is preliminary data.</text>
</comment>
<dbReference type="AlphaFoldDB" id="X1NDF6"/>
<accession>X1NDF6</accession>
<dbReference type="SUPFAM" id="SSF46785">
    <property type="entry name" value="Winged helix' DNA-binding domain"/>
    <property type="match status" value="1"/>
</dbReference>
<dbReference type="InterPro" id="IPR036390">
    <property type="entry name" value="WH_DNA-bd_sf"/>
</dbReference>
<proteinExistence type="predicted"/>
<protein>
    <recommendedName>
        <fullName evidence="2">HTH arsR-type domain-containing protein</fullName>
    </recommendedName>
</protein>
<sequence>MEKVLARLERKIDRILGSVEDGHRAKGVGEVKGAGSLDIMTLLSLPDHLRKTALTLIKLGSAMADDVAKETGRARAIESAYLNQLVRMEHVWRNRVGKRVYFSVEGKAAGKEPRPLGKEKA</sequence>
<organism evidence="1">
    <name type="scientific">marine sediment metagenome</name>
    <dbReference type="NCBI Taxonomy" id="412755"/>
    <lineage>
        <taxon>unclassified sequences</taxon>
        <taxon>metagenomes</taxon>
        <taxon>ecological metagenomes</taxon>
    </lineage>
</organism>
<evidence type="ECO:0008006" key="2">
    <source>
        <dbReference type="Google" id="ProtNLM"/>
    </source>
</evidence>
<name>X1NDF6_9ZZZZ</name>
<gene>
    <name evidence="1" type="ORF">S06H3_13856</name>
</gene>